<dbReference type="eggNOG" id="ENOG502QW07">
    <property type="taxonomic scope" value="Eukaryota"/>
</dbReference>
<evidence type="ECO:0008006" key="4">
    <source>
        <dbReference type="Google" id="ProtNLM"/>
    </source>
</evidence>
<sequence>MADEEYSDDQYVDNDVDVDGDVDDDEEMEDGNDSDTNDASYTESTIAAEVGGETSGTTGSNSATTTTTTTTTTTATAGHSNRRGKHHASKSRSRSNSNLPSRKTPTPAAEENEVSPLNDEYDTPNDIKGDRKISELGVLKGGRKFRFKTFKVPNKGDRLYAISTDVARLIGYRDSYFLFQKHTNLYRYKVDEASKMKLIKDDLLPGTFKTRAAYLITARSAFKEFGARLIVNGKMVMDDYYEDKARENGAIEGALANPILNGDSHSFNDHSLFERKENMAALLSKNNIQGTNESWIYDHALKSRQFDSMLLYDRNELLKKRVQRDIYTNLNFVPSTTQPTKSKFIKFSNDGDPSSGKVQIETTISDFNVIKTGLSSVDPSVWEGCVDEETKNAILLQQQRETTF</sequence>
<feature type="compositionally biased region" description="Basic residues" evidence="1">
    <location>
        <begin position="80"/>
        <end position="93"/>
    </location>
</feature>
<gene>
    <name evidence="2" type="ORF">JL09_g3141</name>
</gene>
<dbReference type="EMBL" id="JQFK01000031">
    <property type="protein sequence ID" value="KGK37715.1"/>
    <property type="molecule type" value="Genomic_DNA"/>
</dbReference>
<dbReference type="VEuPathDB" id="FungiDB:C5L36_0A08090"/>
<dbReference type="Proteomes" id="UP000029867">
    <property type="component" value="Unassembled WGS sequence"/>
</dbReference>
<dbReference type="AlphaFoldDB" id="A0A099NYJ4"/>
<protein>
    <recommendedName>
        <fullName evidence="4">Chromatin structure-remodeling complex subunit RSC7</fullName>
    </recommendedName>
</protein>
<evidence type="ECO:0000313" key="3">
    <source>
        <dbReference type="Proteomes" id="UP000029867"/>
    </source>
</evidence>
<feature type="region of interest" description="Disordered" evidence="1">
    <location>
        <begin position="1"/>
        <end position="129"/>
    </location>
</feature>
<dbReference type="HOGENOM" id="CLU_022149_1_2_1"/>
<evidence type="ECO:0000313" key="2">
    <source>
        <dbReference type="EMBL" id="KGK37715.1"/>
    </source>
</evidence>
<evidence type="ECO:0000256" key="1">
    <source>
        <dbReference type="SAM" id="MobiDB-lite"/>
    </source>
</evidence>
<reference evidence="3" key="1">
    <citation type="journal article" date="2014" name="Microb. Cell Fact.">
        <title>Exploiting Issatchenkia orientalis SD108 for succinic acid production.</title>
        <authorList>
            <person name="Xiao H."/>
            <person name="Shao Z."/>
            <person name="Jiang Y."/>
            <person name="Dole S."/>
            <person name="Zhao H."/>
        </authorList>
    </citation>
    <scope>NUCLEOTIDE SEQUENCE [LARGE SCALE GENOMIC DNA]</scope>
    <source>
        <strain evidence="3">SD108</strain>
    </source>
</reference>
<feature type="compositionally biased region" description="Low complexity" evidence="1">
    <location>
        <begin position="55"/>
        <end position="78"/>
    </location>
</feature>
<proteinExistence type="predicted"/>
<accession>A0A099NYJ4</accession>
<dbReference type="InterPro" id="IPR013933">
    <property type="entry name" value="CRC_Rsc7/Swp82"/>
</dbReference>
<feature type="compositionally biased region" description="Acidic residues" evidence="1">
    <location>
        <begin position="1"/>
        <end position="36"/>
    </location>
</feature>
<organism evidence="2 3">
    <name type="scientific">Pichia kudriavzevii</name>
    <name type="common">Yeast</name>
    <name type="synonym">Issatchenkia orientalis</name>
    <dbReference type="NCBI Taxonomy" id="4909"/>
    <lineage>
        <taxon>Eukaryota</taxon>
        <taxon>Fungi</taxon>
        <taxon>Dikarya</taxon>
        <taxon>Ascomycota</taxon>
        <taxon>Saccharomycotina</taxon>
        <taxon>Pichiomycetes</taxon>
        <taxon>Pichiales</taxon>
        <taxon>Pichiaceae</taxon>
        <taxon>Pichia</taxon>
    </lineage>
</organism>
<comment type="caution">
    <text evidence="2">The sequence shown here is derived from an EMBL/GenBank/DDBJ whole genome shotgun (WGS) entry which is preliminary data.</text>
</comment>
<dbReference type="Pfam" id="PF08624">
    <property type="entry name" value="CRC_subunit"/>
    <property type="match status" value="1"/>
</dbReference>
<name>A0A099NYJ4_PICKU</name>